<organism evidence="6 7">
    <name type="scientific">Virgibacillus salarius</name>
    <dbReference type="NCBI Taxonomy" id="447199"/>
    <lineage>
        <taxon>Bacteria</taxon>
        <taxon>Bacillati</taxon>
        <taxon>Bacillota</taxon>
        <taxon>Bacilli</taxon>
        <taxon>Bacillales</taxon>
        <taxon>Bacillaceae</taxon>
        <taxon>Virgibacillus</taxon>
    </lineage>
</organism>
<name>A0A941DY77_9BACI</name>
<dbReference type="PANTHER" id="PTHR13847:SF286">
    <property type="entry name" value="D-AMINO ACID DEHYDROGENASE"/>
    <property type="match status" value="1"/>
</dbReference>
<comment type="similarity">
    <text evidence="2">Belongs to the DadA oxidoreductase family.</text>
</comment>
<evidence type="ECO:0000313" key="7">
    <source>
        <dbReference type="Proteomes" id="UP000675284"/>
    </source>
</evidence>
<comment type="caution">
    <text evidence="6">The sequence shown here is derived from an EMBL/GenBank/DDBJ whole genome shotgun (WGS) entry which is preliminary data.</text>
</comment>
<dbReference type="Gene3D" id="3.30.9.10">
    <property type="entry name" value="D-Amino Acid Oxidase, subunit A, domain 2"/>
    <property type="match status" value="1"/>
</dbReference>
<dbReference type="AlphaFoldDB" id="A0A941DY77"/>
<accession>A0A941DY77</accession>
<feature type="domain" description="FAD dependent oxidoreductase" evidence="5">
    <location>
        <begin position="4"/>
        <end position="351"/>
    </location>
</feature>
<dbReference type="SUPFAM" id="SSF51905">
    <property type="entry name" value="FAD/NAD(P)-binding domain"/>
    <property type="match status" value="1"/>
</dbReference>
<keyword evidence="7" id="KW-1185">Reference proteome</keyword>
<evidence type="ECO:0000256" key="3">
    <source>
        <dbReference type="ARBA" id="ARBA00022630"/>
    </source>
</evidence>
<sequence>MSNRIIIIGGGILGASTAYYLARNKYHVTIIDRFDDGQATDAAAGIVCPWLSQRRNKAWYQLVKAGARSYPNLIHSLYQDGEEDVGYEQVGAIHLHDDDKKLIAMKERAEKRKLAAPEIGEIKLLDQQATTELFPLLNGNYKSVYVSGAARVDGRKLRDALLRAAEKHGAILIKGNAALTYKDNTINGVHVNSQTIPADTVIAATGAWMTELLSPLGIHFQVDEQRAQILHVQLPTGDASNWPVVKPPNNQYMLTFPDNRIVLGATHEDNVGFDHRVTAGGMHEILTKAMEVAPGLEATTILEARVGFRPVTPGFLPVIGPLPGFHGLLLANGLGSTGLTMGPFIGLQLSKLVMKEEVDIHLCDYPVEKAITKN</sequence>
<dbReference type="InterPro" id="IPR006076">
    <property type="entry name" value="FAD-dep_OxRdtase"/>
</dbReference>
<reference evidence="6" key="1">
    <citation type="submission" date="2021-04" db="EMBL/GenBank/DDBJ databases">
        <title>Isolation and polyphasic classification of algal microorganism.</title>
        <authorList>
            <person name="Wang S."/>
        </authorList>
    </citation>
    <scope>NUCLEOTIDE SEQUENCE</scope>
    <source>
        <strain evidence="6">720a</strain>
    </source>
</reference>
<comment type="cofactor">
    <cofactor evidence="1">
        <name>FAD</name>
        <dbReference type="ChEBI" id="CHEBI:57692"/>
    </cofactor>
</comment>
<dbReference type="RefSeq" id="WP_166530358.1">
    <property type="nucleotide sequence ID" value="NZ_JAGSOT010000025.1"/>
</dbReference>
<dbReference type="Pfam" id="PF01266">
    <property type="entry name" value="DAO"/>
    <property type="match status" value="1"/>
</dbReference>
<keyword evidence="4" id="KW-0560">Oxidoreductase</keyword>
<protein>
    <submittedName>
        <fullName evidence="6">FAD-binding oxidoreductase</fullName>
    </submittedName>
</protein>
<evidence type="ECO:0000259" key="5">
    <source>
        <dbReference type="Pfam" id="PF01266"/>
    </source>
</evidence>
<evidence type="ECO:0000256" key="2">
    <source>
        <dbReference type="ARBA" id="ARBA00009410"/>
    </source>
</evidence>
<evidence type="ECO:0000256" key="1">
    <source>
        <dbReference type="ARBA" id="ARBA00001974"/>
    </source>
</evidence>
<dbReference type="GO" id="GO:0016491">
    <property type="term" value="F:oxidoreductase activity"/>
    <property type="evidence" value="ECO:0007669"/>
    <property type="project" value="UniProtKB-KW"/>
</dbReference>
<keyword evidence="3" id="KW-0285">Flavoprotein</keyword>
<dbReference type="GO" id="GO:0005737">
    <property type="term" value="C:cytoplasm"/>
    <property type="evidence" value="ECO:0007669"/>
    <property type="project" value="TreeGrafter"/>
</dbReference>
<evidence type="ECO:0000313" key="6">
    <source>
        <dbReference type="EMBL" id="MBR7796348.1"/>
    </source>
</evidence>
<evidence type="ECO:0000256" key="4">
    <source>
        <dbReference type="ARBA" id="ARBA00023002"/>
    </source>
</evidence>
<gene>
    <name evidence="6" type="ORF">KCX74_09910</name>
</gene>
<dbReference type="SUPFAM" id="SSF54373">
    <property type="entry name" value="FAD-linked reductases, C-terminal domain"/>
    <property type="match status" value="1"/>
</dbReference>
<dbReference type="Proteomes" id="UP000675284">
    <property type="component" value="Unassembled WGS sequence"/>
</dbReference>
<dbReference type="PANTHER" id="PTHR13847">
    <property type="entry name" value="SARCOSINE DEHYDROGENASE-RELATED"/>
    <property type="match status" value="1"/>
</dbReference>
<dbReference type="EMBL" id="JAGSOT010000025">
    <property type="protein sequence ID" value="MBR7796348.1"/>
    <property type="molecule type" value="Genomic_DNA"/>
</dbReference>
<dbReference type="InterPro" id="IPR036188">
    <property type="entry name" value="FAD/NAD-bd_sf"/>
</dbReference>
<dbReference type="Gene3D" id="3.50.50.60">
    <property type="entry name" value="FAD/NAD(P)-binding domain"/>
    <property type="match status" value="1"/>
</dbReference>
<proteinExistence type="inferred from homology"/>